<gene>
    <name evidence="1" type="ORF">LEP1GSC108_0064</name>
</gene>
<proteinExistence type="predicted"/>
<organism evidence="1 2">
    <name type="scientific">Leptospira weilii str. UI 13098</name>
    <dbReference type="NCBI Taxonomy" id="1088542"/>
    <lineage>
        <taxon>Bacteria</taxon>
        <taxon>Pseudomonadati</taxon>
        <taxon>Spirochaetota</taxon>
        <taxon>Spirochaetia</taxon>
        <taxon>Leptospirales</taxon>
        <taxon>Leptospiraceae</taxon>
        <taxon>Leptospira</taxon>
    </lineage>
</organism>
<evidence type="ECO:0000313" key="2">
    <source>
        <dbReference type="Proteomes" id="UP000012118"/>
    </source>
</evidence>
<dbReference type="AlphaFoldDB" id="M6Q9S4"/>
<reference evidence="1 2" key="1">
    <citation type="submission" date="2013-01" db="EMBL/GenBank/DDBJ databases">
        <authorList>
            <person name="Harkins D.M."/>
            <person name="Durkin A.S."/>
            <person name="Brinkac L.M."/>
            <person name="Haft D.H."/>
            <person name="Selengut J.D."/>
            <person name="Sanka R."/>
            <person name="DePew J."/>
            <person name="Purushe J."/>
            <person name="Chanthongthip A."/>
            <person name="Lattana O."/>
            <person name="Phetsouvanh R."/>
            <person name="Newton P.N."/>
            <person name="Vinetz J.M."/>
            <person name="Sutton G.G."/>
            <person name="Nierman W.C."/>
            <person name="Fouts D.E."/>
        </authorList>
    </citation>
    <scope>NUCLEOTIDE SEQUENCE [LARGE SCALE GENOMIC DNA]</scope>
    <source>
        <strain evidence="1 2">UI 13098</strain>
    </source>
</reference>
<dbReference type="EMBL" id="AHNU02000021">
    <property type="protein sequence ID" value="EMN92024.1"/>
    <property type="molecule type" value="Genomic_DNA"/>
</dbReference>
<sequence length="39" mass="4459">MKIVTSYHYKTDKLLADGFVVLIFPDFLLAGLQRETDSI</sequence>
<accession>M6Q9S4</accession>
<name>M6Q9S4_9LEPT</name>
<dbReference type="Proteomes" id="UP000012118">
    <property type="component" value="Unassembled WGS sequence"/>
</dbReference>
<protein>
    <submittedName>
        <fullName evidence="1">Uncharacterized protein</fullName>
    </submittedName>
</protein>
<keyword evidence="2" id="KW-1185">Reference proteome</keyword>
<evidence type="ECO:0000313" key="1">
    <source>
        <dbReference type="EMBL" id="EMN92024.1"/>
    </source>
</evidence>
<comment type="caution">
    <text evidence="1">The sequence shown here is derived from an EMBL/GenBank/DDBJ whole genome shotgun (WGS) entry which is preliminary data.</text>
</comment>